<protein>
    <submittedName>
        <fullName evidence="3">AMP-binding protein</fullName>
    </submittedName>
</protein>
<dbReference type="InterPro" id="IPR020845">
    <property type="entry name" value="AMP-binding_CS"/>
</dbReference>
<dbReference type="SUPFAM" id="SSF56801">
    <property type="entry name" value="Acetyl-CoA synthetase-like"/>
    <property type="match status" value="1"/>
</dbReference>
<dbReference type="EMBL" id="CP046565">
    <property type="protein sequence ID" value="QJD30059.1"/>
    <property type="molecule type" value="Genomic_DNA"/>
</dbReference>
<dbReference type="InterPro" id="IPR042099">
    <property type="entry name" value="ANL_N_sf"/>
</dbReference>
<organism evidence="3 4">
    <name type="scientific">Methylococcus geothermalis</name>
    <dbReference type="NCBI Taxonomy" id="2681310"/>
    <lineage>
        <taxon>Bacteria</taxon>
        <taxon>Pseudomonadati</taxon>
        <taxon>Pseudomonadota</taxon>
        <taxon>Gammaproteobacteria</taxon>
        <taxon>Methylococcales</taxon>
        <taxon>Methylococcaceae</taxon>
        <taxon>Methylococcus</taxon>
    </lineage>
</organism>
<dbReference type="RefSeq" id="WP_169603336.1">
    <property type="nucleotide sequence ID" value="NZ_CP046565.1"/>
</dbReference>
<dbReference type="InterPro" id="IPR020459">
    <property type="entry name" value="AMP-binding"/>
</dbReference>
<dbReference type="PANTHER" id="PTHR43767:SF1">
    <property type="entry name" value="NONRIBOSOMAL PEPTIDE SYNTHASE PES1 (EUROFUNG)-RELATED"/>
    <property type="match status" value="1"/>
</dbReference>
<proteinExistence type="predicted"/>
<evidence type="ECO:0000313" key="4">
    <source>
        <dbReference type="Proteomes" id="UP000503004"/>
    </source>
</evidence>
<dbReference type="PRINTS" id="PR00154">
    <property type="entry name" value="AMPBINDING"/>
</dbReference>
<reference evidence="4" key="1">
    <citation type="submission" date="2019-12" db="EMBL/GenBank/DDBJ databases">
        <authorList>
            <person name="Awala S.I."/>
            <person name="Rhee S.K."/>
        </authorList>
    </citation>
    <scope>NUCLEOTIDE SEQUENCE [LARGE SCALE GENOMIC DNA]</scope>
    <source>
        <strain evidence="4">IM1</strain>
    </source>
</reference>
<name>A0A858Q881_9GAMM</name>
<dbReference type="PANTHER" id="PTHR43767">
    <property type="entry name" value="LONG-CHAIN-FATTY-ACID--COA LIGASE"/>
    <property type="match status" value="1"/>
</dbReference>
<gene>
    <name evidence="3" type="ORF">GNH96_08800</name>
</gene>
<dbReference type="KEGG" id="metu:GNH96_08800"/>
<evidence type="ECO:0000313" key="3">
    <source>
        <dbReference type="EMBL" id="QJD30059.1"/>
    </source>
</evidence>
<dbReference type="Pfam" id="PF00501">
    <property type="entry name" value="AMP-binding"/>
    <property type="match status" value="1"/>
</dbReference>
<keyword evidence="4" id="KW-1185">Reference proteome</keyword>
<dbReference type="PROSITE" id="PS00455">
    <property type="entry name" value="AMP_BINDING"/>
    <property type="match status" value="1"/>
</dbReference>
<feature type="domain" description="AMP-binding enzyme C-terminal" evidence="2">
    <location>
        <begin position="420"/>
        <end position="492"/>
    </location>
</feature>
<evidence type="ECO:0000259" key="2">
    <source>
        <dbReference type="Pfam" id="PF13193"/>
    </source>
</evidence>
<dbReference type="Gene3D" id="3.40.50.12780">
    <property type="entry name" value="N-terminal domain of ligase-like"/>
    <property type="match status" value="1"/>
</dbReference>
<dbReference type="Proteomes" id="UP000503004">
    <property type="component" value="Chromosome"/>
</dbReference>
<dbReference type="InterPro" id="IPR025110">
    <property type="entry name" value="AMP-bd_C"/>
</dbReference>
<accession>A0A858Q881</accession>
<dbReference type="InterPro" id="IPR050237">
    <property type="entry name" value="ATP-dep_AMP-bd_enzyme"/>
</dbReference>
<dbReference type="Gene3D" id="3.30.300.30">
    <property type="match status" value="1"/>
</dbReference>
<dbReference type="GO" id="GO:0016878">
    <property type="term" value="F:acid-thiol ligase activity"/>
    <property type="evidence" value="ECO:0007669"/>
    <property type="project" value="UniProtKB-ARBA"/>
</dbReference>
<dbReference type="Pfam" id="PF13193">
    <property type="entry name" value="AMP-binding_C"/>
    <property type="match status" value="1"/>
</dbReference>
<dbReference type="CDD" id="cd05936">
    <property type="entry name" value="FC-FACS_FadD_like"/>
    <property type="match status" value="1"/>
</dbReference>
<dbReference type="InterPro" id="IPR000873">
    <property type="entry name" value="AMP-dep_synth/lig_dom"/>
</dbReference>
<dbReference type="AlphaFoldDB" id="A0A858Q881"/>
<sequence>MPHSLADALRDAASRYASFPAILTADCCVDFAEFDRLSDAIAAGLAARGIGKGERIGLYCVNSAEFALAYAGILKAGAAVVPINLLLSVEEVRYNLADAEVSGLIYHDQLAADAGAVLERLFPLKIRACIGGDGPDGQAWRDLLDEMAAPPIVDFDASEDLAAILYTSGTTGRPKGAMLTHGNLLANTASVREALDWRSGEDRVLVVLPMFHAFAATVGMLTPLTHGCALVPLAKFEPDLVADTIGRHGATLFLGVPSMYALLCRLRDDRIARFGTIRLCVSGGAALPPAVMQQFQDRFGLPIHEGDGPTECSPVTCVNPVGGPVKCGTVGLPVPGVEMKIVDEQGAELPVGEMGEIAVRGANVFKGYWKQPEATEESFRDGWFLTGDLGHVDEDGYFSIVDRKKDLIIVNGMNVYPRVIEDVLCRHPAIREVAVVGDPDPLHGERVVAYVVLATPVTEAEIRAWCKPSLGRHEIPRRVVALEQLPRNAAGKILKRQLRRQGEVERGVDS</sequence>
<feature type="domain" description="AMP-dependent synthetase/ligase" evidence="1">
    <location>
        <begin position="10"/>
        <end position="369"/>
    </location>
</feature>
<dbReference type="InterPro" id="IPR045851">
    <property type="entry name" value="AMP-bd_C_sf"/>
</dbReference>
<evidence type="ECO:0000259" key="1">
    <source>
        <dbReference type="Pfam" id="PF00501"/>
    </source>
</evidence>